<gene>
    <name evidence="2" type="ORF">P168DRAFT_296497</name>
</gene>
<comment type="caution">
    <text evidence="2">The sequence shown here is derived from an EMBL/GenBank/DDBJ whole genome shotgun (WGS) entry which is preliminary data.</text>
</comment>
<dbReference type="Proteomes" id="UP000234254">
    <property type="component" value="Unassembled WGS sequence"/>
</dbReference>
<dbReference type="AlphaFoldDB" id="A0A2I1D4E5"/>
<dbReference type="InterPro" id="IPR032675">
    <property type="entry name" value="LRR_dom_sf"/>
</dbReference>
<feature type="compositionally biased region" description="Acidic residues" evidence="1">
    <location>
        <begin position="63"/>
        <end position="74"/>
    </location>
</feature>
<protein>
    <submittedName>
        <fullName evidence="2">Uncharacterized protein</fullName>
    </submittedName>
</protein>
<dbReference type="RefSeq" id="XP_024693330.1">
    <property type="nucleotide sequence ID" value="XM_024838117.1"/>
</dbReference>
<dbReference type="SUPFAM" id="SSF52047">
    <property type="entry name" value="RNI-like"/>
    <property type="match status" value="1"/>
</dbReference>
<evidence type="ECO:0000313" key="2">
    <source>
        <dbReference type="EMBL" id="PKY04736.1"/>
    </source>
</evidence>
<dbReference type="Gene3D" id="3.80.10.10">
    <property type="entry name" value="Ribonuclease Inhibitor"/>
    <property type="match status" value="1"/>
</dbReference>
<dbReference type="GeneID" id="36545641"/>
<feature type="region of interest" description="Disordered" evidence="1">
    <location>
        <begin position="1"/>
        <end position="143"/>
    </location>
</feature>
<feature type="compositionally biased region" description="Polar residues" evidence="1">
    <location>
        <begin position="604"/>
        <end position="617"/>
    </location>
</feature>
<feature type="compositionally biased region" description="Basic residues" evidence="1">
    <location>
        <begin position="103"/>
        <end position="140"/>
    </location>
</feature>
<name>A0A2I1D4E5_ASPC2</name>
<dbReference type="OrthoDB" id="5395390at2759"/>
<evidence type="ECO:0000256" key="1">
    <source>
        <dbReference type="SAM" id="MobiDB-lite"/>
    </source>
</evidence>
<dbReference type="EMBL" id="MSFM01000005">
    <property type="protein sequence ID" value="PKY04736.1"/>
    <property type="molecule type" value="Genomic_DNA"/>
</dbReference>
<reference evidence="2" key="1">
    <citation type="submission" date="2016-12" db="EMBL/GenBank/DDBJ databases">
        <title>The genomes of Aspergillus section Nigri reveals drivers in fungal speciation.</title>
        <authorList>
            <consortium name="DOE Joint Genome Institute"/>
            <person name="Vesth T.C."/>
            <person name="Nybo J."/>
            <person name="Theobald S."/>
            <person name="Brandl J."/>
            <person name="Frisvad J.C."/>
            <person name="Nielsen K.F."/>
            <person name="Lyhne E.K."/>
            <person name="Kogle M.E."/>
            <person name="Kuo A."/>
            <person name="Riley R."/>
            <person name="Clum A."/>
            <person name="Nolan M."/>
            <person name="Lipzen A."/>
            <person name="Salamov A."/>
            <person name="Henrissat B."/>
            <person name="Wiebenga A."/>
            <person name="De vries R.P."/>
            <person name="Grigoriev I.V."/>
            <person name="Mortensen U.H."/>
            <person name="Andersen M.R."/>
            <person name="Baker S.E."/>
        </authorList>
    </citation>
    <scope>NUCLEOTIDE SEQUENCE</scope>
    <source>
        <strain evidence="2">IBT 28561</strain>
    </source>
</reference>
<sequence length="720" mass="81836">MASSARRPVRSSRTQVQTYNEESSSDDRRNEDTESEIEEARRASLSLRPRDTRRTRVSYREETTDDEDDLQEEPSSDHEATRPADAPTQLTDPSSQQRGSSRTPRRSRTRTVKTRSQAKKSTKPSRRSRSGVGKPRNKRRKVDDEPIFVGSGVIPPWQTLPYQVLFDIFIFASRPLVDEKTIVRMPSVQWLVNVATLCRAFHEPALAALYHSPPLIPAAKAHGLLSVLSQPQDHLSTNYVNKVRELHVDVETLLLYKSGPTLGYFELSRLIECTPQVKTLRLYHNDDYVVGLPPWQIQRSKWTYPDSLFSAIAARSIRLRSWDWNSRFMETTRLLPIILGKHLEPAFRGLRELRLLHVASEYSDGDDVESLSNEREIVLATALKELSELQTLQFIECSIVNEHLLLNLPLSLRSLTINNCDDVTTANFSAFLSSHGQSLRELILCHNRHLSLSFIVGLAQACGQLEIFKMDISMYDWSSYHDVEPHFAQLLGPTEVPTWPSTLKEVELIQLRKWDDATAEVFFTSLINSASDLRCLRRLVISAILKIGWRDRASFREKWIGRLEKVFLRHSPPPDPTLRTIPRPPSHPDRTTPPANGAPVDDGLTQSDAQHSGPSTPSKRKSARLAQRKFSEAEESEFSPVRQTGNHGDDDSASLTVQGMCEVVMVRIDNQRPTETQFNEQDFLDEELSGDEDWNGDDLDMSAGGHACLMEVAHFEWFRV</sequence>
<organism evidence="2 3">
    <name type="scientific">Aspergillus campestris (strain IBT 28561)</name>
    <dbReference type="NCBI Taxonomy" id="1392248"/>
    <lineage>
        <taxon>Eukaryota</taxon>
        <taxon>Fungi</taxon>
        <taxon>Dikarya</taxon>
        <taxon>Ascomycota</taxon>
        <taxon>Pezizomycotina</taxon>
        <taxon>Eurotiomycetes</taxon>
        <taxon>Eurotiomycetidae</taxon>
        <taxon>Eurotiales</taxon>
        <taxon>Aspergillaceae</taxon>
        <taxon>Aspergillus</taxon>
        <taxon>Aspergillus subgen. Circumdati</taxon>
    </lineage>
</organism>
<feature type="region of interest" description="Disordered" evidence="1">
    <location>
        <begin position="571"/>
        <end position="654"/>
    </location>
</feature>
<feature type="compositionally biased region" description="Basic residues" evidence="1">
    <location>
        <begin position="618"/>
        <end position="627"/>
    </location>
</feature>
<keyword evidence="3" id="KW-1185">Reference proteome</keyword>
<dbReference type="VEuPathDB" id="FungiDB:P168DRAFT_296497"/>
<proteinExistence type="predicted"/>
<accession>A0A2I1D4E5</accession>
<feature type="compositionally biased region" description="Basic and acidic residues" evidence="1">
    <location>
        <begin position="25"/>
        <end position="62"/>
    </location>
</feature>
<evidence type="ECO:0000313" key="3">
    <source>
        <dbReference type="Proteomes" id="UP000234254"/>
    </source>
</evidence>